<keyword evidence="2" id="KW-0547">Nucleotide-binding</keyword>
<dbReference type="Proteomes" id="UP000712045">
    <property type="component" value="Unassembled WGS sequence"/>
</dbReference>
<dbReference type="EMBL" id="JAFEUF010000032">
    <property type="protein sequence ID" value="MBM7054115.1"/>
    <property type="molecule type" value="Genomic_DNA"/>
</dbReference>
<sequence length="344" mass="38424">MVTTIHTATAQHSTFHPLTTWDGWQQFVDTPPDPMLDVGDQEWTMEQREDYHARFVVLKTPAMDAISTAVRRLLLLNRGQQGGARRGLIISGPATTGKTTAMQQLGRTVELADRHRHPNREGRLPVLFITVPPSSTPKMLISEFARFLGLPTLERMNQIQITNAVCELLCEMGTQLVLVDDVHLMDTRSRAGAETSDQLKYLGERIPATFVYSGIDVESSPLLTGVRGSQLAGRFKIVRNQPLRYGSAADKQIWQDLVHGMDSALRLRHHRPGTLVTHAAYLHARTGGRMGSLSHLIREAALVSLLDGTEKITKKLLEEIELDTAAEQRARAPHHRRTPPQRQP</sequence>
<accession>A0ABS2HTR3</accession>
<proteinExistence type="predicted"/>
<feature type="compositionally biased region" description="Basic residues" evidence="1">
    <location>
        <begin position="331"/>
        <end position="344"/>
    </location>
</feature>
<dbReference type="SUPFAM" id="SSF52540">
    <property type="entry name" value="P-loop containing nucleoside triphosphate hydrolases"/>
    <property type="match status" value="1"/>
</dbReference>
<keyword evidence="3" id="KW-1185">Reference proteome</keyword>
<evidence type="ECO:0000256" key="1">
    <source>
        <dbReference type="SAM" id="MobiDB-lite"/>
    </source>
</evidence>
<gene>
    <name evidence="2" type="ORF">JS521_09610</name>
</gene>
<protein>
    <submittedName>
        <fullName evidence="2">ATP-binding protein</fullName>
    </submittedName>
</protein>
<dbReference type="GO" id="GO:0005524">
    <property type="term" value="F:ATP binding"/>
    <property type="evidence" value="ECO:0007669"/>
    <property type="project" value="UniProtKB-KW"/>
</dbReference>
<comment type="caution">
    <text evidence="2">The sequence shown here is derived from an EMBL/GenBank/DDBJ whole genome shotgun (WGS) entry which is preliminary data.</text>
</comment>
<dbReference type="RefSeq" id="WP_205082292.1">
    <property type="nucleotide sequence ID" value="NZ_JAFEUF010000032.1"/>
</dbReference>
<keyword evidence="2" id="KW-0067">ATP-binding</keyword>
<feature type="region of interest" description="Disordered" evidence="1">
    <location>
        <begin position="325"/>
        <end position="344"/>
    </location>
</feature>
<name>A0ABS2HTR3_9ACTN</name>
<evidence type="ECO:0000313" key="3">
    <source>
        <dbReference type="Proteomes" id="UP000712045"/>
    </source>
</evidence>
<organism evidence="2 3">
    <name type="scientific">Streptomyces durocortorensis</name>
    <dbReference type="NCBI Taxonomy" id="2811104"/>
    <lineage>
        <taxon>Bacteria</taxon>
        <taxon>Bacillati</taxon>
        <taxon>Actinomycetota</taxon>
        <taxon>Actinomycetes</taxon>
        <taxon>Kitasatosporales</taxon>
        <taxon>Streptomycetaceae</taxon>
        <taxon>Streptomyces</taxon>
    </lineage>
</organism>
<dbReference type="Gene3D" id="3.40.50.300">
    <property type="entry name" value="P-loop containing nucleotide triphosphate hydrolases"/>
    <property type="match status" value="1"/>
</dbReference>
<evidence type="ECO:0000313" key="2">
    <source>
        <dbReference type="EMBL" id="MBM7054115.1"/>
    </source>
</evidence>
<reference evidence="2 3" key="1">
    <citation type="submission" date="2021-02" db="EMBL/GenBank/DDBJ databases">
        <title>Genome Streptomyces sp. RHZ10.</title>
        <authorList>
            <person name="Besaury L."/>
        </authorList>
    </citation>
    <scope>NUCLEOTIDE SEQUENCE [LARGE SCALE GENOMIC DNA]</scope>
    <source>
        <strain evidence="2 3">RHZ10</strain>
    </source>
</reference>
<dbReference type="Pfam" id="PF05621">
    <property type="entry name" value="TniB"/>
    <property type="match status" value="1"/>
</dbReference>
<dbReference type="InterPro" id="IPR027417">
    <property type="entry name" value="P-loop_NTPase"/>
</dbReference>
<dbReference type="InterPro" id="IPR008868">
    <property type="entry name" value="TniB"/>
</dbReference>